<dbReference type="EMBL" id="VTPC01003784">
    <property type="protein sequence ID" value="KAF2898034.1"/>
    <property type="molecule type" value="Genomic_DNA"/>
</dbReference>
<gene>
    <name evidence="1" type="ORF">ILUMI_08139</name>
</gene>
<sequence>MPTGIWTIEGHERLYHFVIIAECIVIPPCAMFSWCIDCMYLGFCAEVIIQFRMLSQYLQEHRAVVALISRFVKEFQQAFSLFLLLEFIVDGPFICSELLAAFER</sequence>
<keyword evidence="2" id="KW-1185">Reference proteome</keyword>
<reference evidence="1" key="1">
    <citation type="submission" date="2019-08" db="EMBL/GenBank/DDBJ databases">
        <title>The genome of the North American firefly Photinus pyralis.</title>
        <authorList>
            <consortium name="Photinus pyralis genome working group"/>
            <person name="Fallon T.R."/>
            <person name="Sander Lower S.E."/>
            <person name="Weng J.-K."/>
        </authorList>
    </citation>
    <scope>NUCLEOTIDE SEQUENCE</scope>
    <source>
        <strain evidence="1">TRF0915ILg1</strain>
        <tissue evidence="1">Whole body</tissue>
    </source>
</reference>
<organism evidence="1 2">
    <name type="scientific">Ignelater luminosus</name>
    <name type="common">Cucubano</name>
    <name type="synonym">Pyrophorus luminosus</name>
    <dbReference type="NCBI Taxonomy" id="2038154"/>
    <lineage>
        <taxon>Eukaryota</taxon>
        <taxon>Metazoa</taxon>
        <taxon>Ecdysozoa</taxon>
        <taxon>Arthropoda</taxon>
        <taxon>Hexapoda</taxon>
        <taxon>Insecta</taxon>
        <taxon>Pterygota</taxon>
        <taxon>Neoptera</taxon>
        <taxon>Endopterygota</taxon>
        <taxon>Coleoptera</taxon>
        <taxon>Polyphaga</taxon>
        <taxon>Elateriformia</taxon>
        <taxon>Elateroidea</taxon>
        <taxon>Elateridae</taxon>
        <taxon>Agrypninae</taxon>
        <taxon>Pyrophorini</taxon>
        <taxon>Ignelater</taxon>
    </lineage>
</organism>
<evidence type="ECO:0000313" key="2">
    <source>
        <dbReference type="Proteomes" id="UP000801492"/>
    </source>
</evidence>
<dbReference type="Proteomes" id="UP000801492">
    <property type="component" value="Unassembled WGS sequence"/>
</dbReference>
<accession>A0A8K0GFP6</accession>
<protein>
    <submittedName>
        <fullName evidence="1">Uncharacterized protein</fullName>
    </submittedName>
</protein>
<evidence type="ECO:0000313" key="1">
    <source>
        <dbReference type="EMBL" id="KAF2898034.1"/>
    </source>
</evidence>
<dbReference type="OrthoDB" id="7616142at2759"/>
<dbReference type="AlphaFoldDB" id="A0A8K0GFP6"/>
<comment type="caution">
    <text evidence="1">The sequence shown here is derived from an EMBL/GenBank/DDBJ whole genome shotgun (WGS) entry which is preliminary data.</text>
</comment>
<proteinExistence type="predicted"/>
<name>A0A8K0GFP6_IGNLU</name>